<dbReference type="InterPro" id="IPR008407">
    <property type="entry name" value="Brnchd-chn_aa_trnsp_AzlD"/>
</dbReference>
<dbReference type="Pfam" id="PF05437">
    <property type="entry name" value="AzlD"/>
    <property type="match status" value="1"/>
</dbReference>
<reference evidence="3" key="1">
    <citation type="submission" date="2016-10" db="EMBL/GenBank/DDBJ databases">
        <authorList>
            <person name="Varghese N."/>
            <person name="Submissions S."/>
        </authorList>
    </citation>
    <scope>NUCLEOTIDE SEQUENCE [LARGE SCALE GENOMIC DNA]</scope>
    <source>
        <strain evidence="3">DSM 28453</strain>
    </source>
</reference>
<evidence type="ECO:0000313" key="2">
    <source>
        <dbReference type="EMBL" id="SFK84341.1"/>
    </source>
</evidence>
<dbReference type="AlphaFoldDB" id="A0A1I4CWS9"/>
<dbReference type="OrthoDB" id="6119856at2"/>
<keyword evidence="1" id="KW-0472">Membrane</keyword>
<dbReference type="STRING" id="1280847.SAMN04488036_102488"/>
<dbReference type="EMBL" id="FOSZ01000002">
    <property type="protein sequence ID" value="SFK84341.1"/>
    <property type="molecule type" value="Genomic_DNA"/>
</dbReference>
<proteinExistence type="predicted"/>
<organism evidence="2 3">
    <name type="scientific">Shimia haliotis</name>
    <dbReference type="NCBI Taxonomy" id="1280847"/>
    <lineage>
        <taxon>Bacteria</taxon>
        <taxon>Pseudomonadati</taxon>
        <taxon>Pseudomonadota</taxon>
        <taxon>Alphaproteobacteria</taxon>
        <taxon>Rhodobacterales</taxon>
        <taxon>Roseobacteraceae</taxon>
    </lineage>
</organism>
<evidence type="ECO:0000313" key="3">
    <source>
        <dbReference type="Proteomes" id="UP000198851"/>
    </source>
</evidence>
<keyword evidence="1" id="KW-0812">Transmembrane</keyword>
<gene>
    <name evidence="2" type="ORF">SAMN04488036_102488</name>
</gene>
<keyword evidence="3" id="KW-1185">Reference proteome</keyword>
<feature type="transmembrane region" description="Helical" evidence="1">
    <location>
        <begin position="6"/>
        <end position="30"/>
    </location>
</feature>
<name>A0A1I4CWS9_9RHOB</name>
<dbReference type="RefSeq" id="WP_093322485.1">
    <property type="nucleotide sequence ID" value="NZ_FOSZ01000002.1"/>
</dbReference>
<sequence>MIDKSDLWIIIFAMGIGSFGLRFLFLGLVGDRAMPEWVLRHLRYTAVAVLPGLVAPLVLWPAATNGQPDPARLMAALVTLAVGYFTKNVLAAIFSGAGTLFLGLYFLG</sequence>
<protein>
    <submittedName>
        <fullName evidence="2">Branched-chain amino acid transport protein</fullName>
    </submittedName>
</protein>
<feature type="transmembrane region" description="Helical" evidence="1">
    <location>
        <begin position="42"/>
        <end position="62"/>
    </location>
</feature>
<evidence type="ECO:0000256" key="1">
    <source>
        <dbReference type="SAM" id="Phobius"/>
    </source>
</evidence>
<dbReference type="Proteomes" id="UP000198851">
    <property type="component" value="Unassembled WGS sequence"/>
</dbReference>
<keyword evidence="1" id="KW-1133">Transmembrane helix</keyword>
<accession>A0A1I4CWS9</accession>
<feature type="transmembrane region" description="Helical" evidence="1">
    <location>
        <begin position="74"/>
        <end position="107"/>
    </location>
</feature>